<dbReference type="InterPro" id="IPR036388">
    <property type="entry name" value="WH-like_DNA-bd_sf"/>
</dbReference>
<dbReference type="KEGG" id="cmav:ABHF33_02305"/>
<dbReference type="PANTHER" id="PTHR30537:SF5">
    <property type="entry name" value="HTH-TYPE TRANSCRIPTIONAL ACTIVATOR TTDR-RELATED"/>
    <property type="match status" value="1"/>
</dbReference>
<keyword evidence="2" id="KW-0805">Transcription regulation</keyword>
<evidence type="ECO:0000256" key="1">
    <source>
        <dbReference type="ARBA" id="ARBA00009437"/>
    </source>
</evidence>
<feature type="domain" description="HTH lysR-type" evidence="5">
    <location>
        <begin position="3"/>
        <end position="60"/>
    </location>
</feature>
<dbReference type="EMBL" id="CP157355">
    <property type="protein sequence ID" value="XBM01139.1"/>
    <property type="molecule type" value="Genomic_DNA"/>
</dbReference>
<name>A0AAU7FCA0_9NEIS</name>
<evidence type="ECO:0000256" key="2">
    <source>
        <dbReference type="ARBA" id="ARBA00023015"/>
    </source>
</evidence>
<dbReference type="Gene3D" id="1.10.10.10">
    <property type="entry name" value="Winged helix-like DNA-binding domain superfamily/Winged helix DNA-binding domain"/>
    <property type="match status" value="1"/>
</dbReference>
<comment type="similarity">
    <text evidence="1">Belongs to the LysR transcriptional regulatory family.</text>
</comment>
<keyword evidence="4" id="KW-0804">Transcription</keyword>
<dbReference type="SUPFAM" id="SSF46785">
    <property type="entry name" value="Winged helix' DNA-binding domain"/>
    <property type="match status" value="1"/>
</dbReference>
<gene>
    <name evidence="6" type="ORF">ABHF33_02305</name>
</gene>
<dbReference type="PANTHER" id="PTHR30537">
    <property type="entry name" value="HTH-TYPE TRANSCRIPTIONAL REGULATOR"/>
    <property type="match status" value="1"/>
</dbReference>
<dbReference type="InterPro" id="IPR005119">
    <property type="entry name" value="LysR_subst-bd"/>
</dbReference>
<dbReference type="GO" id="GO:0003700">
    <property type="term" value="F:DNA-binding transcription factor activity"/>
    <property type="evidence" value="ECO:0007669"/>
    <property type="project" value="InterPro"/>
</dbReference>
<dbReference type="AlphaFoldDB" id="A0AAU7FCA0"/>
<accession>A0AAU7FCA0</accession>
<evidence type="ECO:0000256" key="3">
    <source>
        <dbReference type="ARBA" id="ARBA00023125"/>
    </source>
</evidence>
<organism evidence="6">
    <name type="scientific">Chitinibacter mangrovi</name>
    <dbReference type="NCBI Taxonomy" id="3153927"/>
    <lineage>
        <taxon>Bacteria</taxon>
        <taxon>Pseudomonadati</taxon>
        <taxon>Pseudomonadota</taxon>
        <taxon>Betaproteobacteria</taxon>
        <taxon>Neisseriales</taxon>
        <taxon>Chitinibacteraceae</taxon>
        <taxon>Chitinibacter</taxon>
    </lineage>
</organism>
<dbReference type="SUPFAM" id="SSF53850">
    <property type="entry name" value="Periplasmic binding protein-like II"/>
    <property type="match status" value="1"/>
</dbReference>
<reference evidence="6" key="1">
    <citation type="submission" date="2024-05" db="EMBL/GenBank/DDBJ databases">
        <authorList>
            <person name="Yang L."/>
            <person name="Pan L."/>
        </authorList>
    </citation>
    <scope>NUCLEOTIDE SEQUENCE</scope>
    <source>
        <strain evidence="6">FCG-7</strain>
    </source>
</reference>
<dbReference type="RefSeq" id="WP_348945450.1">
    <property type="nucleotide sequence ID" value="NZ_CP157355.1"/>
</dbReference>
<dbReference type="Pfam" id="PF03466">
    <property type="entry name" value="LysR_substrate"/>
    <property type="match status" value="1"/>
</dbReference>
<dbReference type="InterPro" id="IPR058163">
    <property type="entry name" value="LysR-type_TF_proteobact-type"/>
</dbReference>
<evidence type="ECO:0000259" key="5">
    <source>
        <dbReference type="PROSITE" id="PS50931"/>
    </source>
</evidence>
<dbReference type="PROSITE" id="PS50931">
    <property type="entry name" value="HTH_LYSR"/>
    <property type="match status" value="1"/>
</dbReference>
<dbReference type="GO" id="GO:0006351">
    <property type="term" value="P:DNA-templated transcription"/>
    <property type="evidence" value="ECO:0007669"/>
    <property type="project" value="TreeGrafter"/>
</dbReference>
<protein>
    <submittedName>
        <fullName evidence="6">LysR family transcriptional regulator</fullName>
    </submittedName>
</protein>
<sequence>MMDKLRCMAVFVAVVEQGGFSAAAQALAISAVMVGKYIQQLETQLGTRLIERTTRRQSLTMAGINYFDNCKKILEQVRWAESSIESLQVAPQGLLRVSAPVNLGAMLIAPLLADYLAQYPQVKLELILSNARVDLIEDGFDLAIRTGALRDANLVARALPDYRMLLCASPAYLQQHGTPQSPADLAQHHCLTHLVWGHRQGWPEPLQLNQQAWPTKSRLACNDSQALRQAALHGAGIVLQPEVLLAEDIHAGRLIPLLPDFLPPALPVHLLYLPDTRPRPKLTSLVDYLLAQLPRQL</sequence>
<dbReference type="InterPro" id="IPR000847">
    <property type="entry name" value="LysR_HTH_N"/>
</dbReference>
<keyword evidence="3" id="KW-0238">DNA-binding</keyword>
<evidence type="ECO:0000313" key="6">
    <source>
        <dbReference type="EMBL" id="XBM01139.1"/>
    </source>
</evidence>
<dbReference type="Pfam" id="PF00126">
    <property type="entry name" value="HTH_1"/>
    <property type="match status" value="1"/>
</dbReference>
<dbReference type="Gene3D" id="3.40.190.290">
    <property type="match status" value="1"/>
</dbReference>
<proteinExistence type="inferred from homology"/>
<dbReference type="InterPro" id="IPR036390">
    <property type="entry name" value="WH_DNA-bd_sf"/>
</dbReference>
<dbReference type="FunFam" id="3.40.190.290:FF:000001">
    <property type="entry name" value="Transcriptional regulator, LysR family"/>
    <property type="match status" value="1"/>
</dbReference>
<dbReference type="FunFam" id="1.10.10.10:FF:000001">
    <property type="entry name" value="LysR family transcriptional regulator"/>
    <property type="match status" value="1"/>
</dbReference>
<dbReference type="GO" id="GO:0043565">
    <property type="term" value="F:sequence-specific DNA binding"/>
    <property type="evidence" value="ECO:0007669"/>
    <property type="project" value="TreeGrafter"/>
</dbReference>
<evidence type="ECO:0000256" key="4">
    <source>
        <dbReference type="ARBA" id="ARBA00023163"/>
    </source>
</evidence>